<sequence>YYIKYGPNFELEVVSDHSSSDAATKVQEAINELNGDLNKSRMSGPLLFGLHLKQVQKGRPYIRPLKRFNKISISAKKSRARTFAKNIKENFNQIAKENYHPNDQVTLKELSYTVANTPFQIEFGSQNTIKKNKHELEIVQIIDRYQIPRDGYRALSAIQPELSRDHIISNQLFSEHHAFVPKKEIEL</sequence>
<accession>A0ACA9P8X7</accession>
<organism evidence="1 2">
    <name type="scientific">Racocetra persica</name>
    <dbReference type="NCBI Taxonomy" id="160502"/>
    <lineage>
        <taxon>Eukaryota</taxon>
        <taxon>Fungi</taxon>
        <taxon>Fungi incertae sedis</taxon>
        <taxon>Mucoromycota</taxon>
        <taxon>Glomeromycotina</taxon>
        <taxon>Glomeromycetes</taxon>
        <taxon>Diversisporales</taxon>
        <taxon>Gigasporaceae</taxon>
        <taxon>Racocetra</taxon>
    </lineage>
</organism>
<reference evidence="1" key="1">
    <citation type="submission" date="2021-06" db="EMBL/GenBank/DDBJ databases">
        <authorList>
            <person name="Kallberg Y."/>
            <person name="Tangrot J."/>
            <person name="Rosling A."/>
        </authorList>
    </citation>
    <scope>NUCLEOTIDE SEQUENCE</scope>
    <source>
        <strain evidence="1">MA461A</strain>
    </source>
</reference>
<name>A0ACA9P8X7_9GLOM</name>
<comment type="caution">
    <text evidence="1">The sequence shown here is derived from an EMBL/GenBank/DDBJ whole genome shotgun (WGS) entry which is preliminary data.</text>
</comment>
<dbReference type="Proteomes" id="UP000789920">
    <property type="component" value="Unassembled WGS sequence"/>
</dbReference>
<protein>
    <submittedName>
        <fullName evidence="1">4320_t:CDS:1</fullName>
    </submittedName>
</protein>
<evidence type="ECO:0000313" key="1">
    <source>
        <dbReference type="EMBL" id="CAG8692990.1"/>
    </source>
</evidence>
<feature type="non-terminal residue" evidence="1">
    <location>
        <position position="1"/>
    </location>
</feature>
<proteinExistence type="predicted"/>
<keyword evidence="2" id="KW-1185">Reference proteome</keyword>
<gene>
    <name evidence="1" type="ORF">RPERSI_LOCUS9642</name>
</gene>
<evidence type="ECO:0000313" key="2">
    <source>
        <dbReference type="Proteomes" id="UP000789920"/>
    </source>
</evidence>
<dbReference type="EMBL" id="CAJVQC010018378">
    <property type="protein sequence ID" value="CAG8692990.1"/>
    <property type="molecule type" value="Genomic_DNA"/>
</dbReference>